<reference evidence="2 3" key="1">
    <citation type="submission" date="2018-02" db="EMBL/GenBank/DDBJ databases">
        <title>Genome sequence of the basidiomycete white-rot fungus Phlebia centrifuga.</title>
        <authorList>
            <person name="Granchi Z."/>
            <person name="Peng M."/>
            <person name="de Vries R.P."/>
            <person name="Hilden K."/>
            <person name="Makela M.R."/>
            <person name="Grigoriev I."/>
            <person name="Riley R."/>
        </authorList>
    </citation>
    <scope>NUCLEOTIDE SEQUENCE [LARGE SCALE GENOMIC DNA]</scope>
    <source>
        <strain evidence="2 3">FBCC195</strain>
    </source>
</reference>
<comment type="caution">
    <text evidence="2">The sequence shown here is derived from an EMBL/GenBank/DDBJ whole genome shotgun (WGS) entry which is preliminary data.</text>
</comment>
<dbReference type="Proteomes" id="UP000186601">
    <property type="component" value="Unassembled WGS sequence"/>
</dbReference>
<gene>
    <name evidence="2" type="ORF">PHLCEN_2v4848</name>
</gene>
<dbReference type="AlphaFoldDB" id="A0A2R6PG78"/>
<name>A0A2R6PG78_9APHY</name>
<protein>
    <submittedName>
        <fullName evidence="2">Uncharacterized protein</fullName>
    </submittedName>
</protein>
<sequence>MLRPSPMSKLSLTPGRTSGGVYTLGSGLSRRPDVKRTSNSGGRNLEDDHELKHGLVDHTLDGAV</sequence>
<proteinExistence type="predicted"/>
<dbReference type="EMBL" id="MLYV02000493">
    <property type="protein sequence ID" value="PSR90699.1"/>
    <property type="molecule type" value="Genomic_DNA"/>
</dbReference>
<evidence type="ECO:0000313" key="3">
    <source>
        <dbReference type="Proteomes" id="UP000186601"/>
    </source>
</evidence>
<evidence type="ECO:0000256" key="1">
    <source>
        <dbReference type="SAM" id="MobiDB-lite"/>
    </source>
</evidence>
<evidence type="ECO:0000313" key="2">
    <source>
        <dbReference type="EMBL" id="PSR90699.1"/>
    </source>
</evidence>
<accession>A0A2R6PG78</accession>
<keyword evidence="3" id="KW-1185">Reference proteome</keyword>
<feature type="compositionally biased region" description="Basic and acidic residues" evidence="1">
    <location>
        <begin position="44"/>
        <end position="64"/>
    </location>
</feature>
<organism evidence="2 3">
    <name type="scientific">Hermanssonia centrifuga</name>
    <dbReference type="NCBI Taxonomy" id="98765"/>
    <lineage>
        <taxon>Eukaryota</taxon>
        <taxon>Fungi</taxon>
        <taxon>Dikarya</taxon>
        <taxon>Basidiomycota</taxon>
        <taxon>Agaricomycotina</taxon>
        <taxon>Agaricomycetes</taxon>
        <taxon>Polyporales</taxon>
        <taxon>Meruliaceae</taxon>
        <taxon>Hermanssonia</taxon>
    </lineage>
</organism>
<feature type="region of interest" description="Disordered" evidence="1">
    <location>
        <begin position="1"/>
        <end position="64"/>
    </location>
</feature>